<gene>
    <name evidence="1" type="ORF">S03H2_40742</name>
</gene>
<dbReference type="InterPro" id="IPR029063">
    <property type="entry name" value="SAM-dependent_MTases_sf"/>
</dbReference>
<sequence>PSPSCDEIAHDLYSIRVVPFSISDFKSDTLFDLQTNYFGTSILVASLMYETTICEKLETMNLERVYPLFYLNLKYPDIFISPEYRGVFDSVFNAENKRKIRNVMGLWEDSISRTVFGCLVEFRFTFQKDLLKAAKSRYPQYFEPSIISLSDEEVMLDCGAYTGDTLKQFDKITAGQFKKVYSFEPDQRNFTMLREVAKSISSEKIVPINSGVYRTGGELYFSETGNIDTRVTKDEKVHEDSC</sequence>
<evidence type="ECO:0000313" key="1">
    <source>
        <dbReference type="EMBL" id="GAH59028.1"/>
    </source>
</evidence>
<reference evidence="1" key="1">
    <citation type="journal article" date="2014" name="Front. Microbiol.">
        <title>High frequency of phylogenetically diverse reductive dehalogenase-homologous genes in deep subseafloor sedimentary metagenomes.</title>
        <authorList>
            <person name="Kawai M."/>
            <person name="Futagami T."/>
            <person name="Toyoda A."/>
            <person name="Takaki Y."/>
            <person name="Nishi S."/>
            <person name="Hori S."/>
            <person name="Arai W."/>
            <person name="Tsubouchi T."/>
            <person name="Morono Y."/>
            <person name="Uchiyama I."/>
            <person name="Ito T."/>
            <person name="Fujiyama A."/>
            <person name="Inagaki F."/>
            <person name="Takami H."/>
        </authorList>
    </citation>
    <scope>NUCLEOTIDE SEQUENCE</scope>
    <source>
        <strain evidence="1">Expedition CK06-06</strain>
    </source>
</reference>
<protein>
    <recommendedName>
        <fullName evidence="2">Methyltransferase FkbM domain-containing protein</fullName>
    </recommendedName>
</protein>
<feature type="non-terminal residue" evidence="1">
    <location>
        <position position="1"/>
    </location>
</feature>
<dbReference type="SUPFAM" id="SSF53335">
    <property type="entry name" value="S-adenosyl-L-methionine-dependent methyltransferases"/>
    <property type="match status" value="1"/>
</dbReference>
<comment type="caution">
    <text evidence="1">The sequence shown here is derived from an EMBL/GenBank/DDBJ whole genome shotgun (WGS) entry which is preliminary data.</text>
</comment>
<dbReference type="EMBL" id="BARU01025276">
    <property type="protein sequence ID" value="GAH59028.1"/>
    <property type="molecule type" value="Genomic_DNA"/>
</dbReference>
<organism evidence="1">
    <name type="scientific">marine sediment metagenome</name>
    <dbReference type="NCBI Taxonomy" id="412755"/>
    <lineage>
        <taxon>unclassified sequences</taxon>
        <taxon>metagenomes</taxon>
        <taxon>ecological metagenomes</taxon>
    </lineage>
</organism>
<accession>X1INC9</accession>
<dbReference type="Gene3D" id="3.40.50.150">
    <property type="entry name" value="Vaccinia Virus protein VP39"/>
    <property type="match status" value="1"/>
</dbReference>
<name>X1INC9_9ZZZZ</name>
<dbReference type="AlphaFoldDB" id="X1INC9"/>
<proteinExistence type="predicted"/>
<evidence type="ECO:0008006" key="2">
    <source>
        <dbReference type="Google" id="ProtNLM"/>
    </source>
</evidence>